<proteinExistence type="predicted"/>
<dbReference type="Proteomes" id="UP000030742">
    <property type="component" value="Unassembled WGS sequence"/>
</dbReference>
<feature type="disulfide bond" evidence="10">
    <location>
        <begin position="808"/>
        <end position="825"/>
    </location>
</feature>
<dbReference type="Pfam" id="PF00058">
    <property type="entry name" value="Ldl_recept_b"/>
    <property type="match status" value="3"/>
</dbReference>
<feature type="disulfide bond" evidence="10">
    <location>
        <begin position="935"/>
        <end position="952"/>
    </location>
</feature>
<evidence type="ECO:0000256" key="11">
    <source>
        <dbReference type="PROSITE-ProRule" id="PRU00461"/>
    </source>
</evidence>
<reference evidence="16 17" key="1">
    <citation type="journal article" date="2013" name="Genome Biol.">
        <title>Draft genome of the mountain pine beetle, Dendroctonus ponderosae Hopkins, a major forest pest.</title>
        <authorList>
            <person name="Keeling C.I."/>
            <person name="Yuen M.M."/>
            <person name="Liao N.Y."/>
            <person name="Docking T.R."/>
            <person name="Chan S.K."/>
            <person name="Taylor G.A."/>
            <person name="Palmquist D.L."/>
            <person name="Jackman S.D."/>
            <person name="Nguyen A."/>
            <person name="Li M."/>
            <person name="Henderson H."/>
            <person name="Janes J.K."/>
            <person name="Zhao Y."/>
            <person name="Pandoh P."/>
            <person name="Moore R."/>
            <person name="Sperling F.A."/>
            <person name="Huber D.P."/>
            <person name="Birol I."/>
            <person name="Jones S.J."/>
            <person name="Bohlmann J."/>
        </authorList>
    </citation>
    <scope>NUCLEOTIDE SEQUENCE</scope>
</reference>
<dbReference type="OrthoDB" id="6375837at2759"/>
<evidence type="ECO:0000256" key="2">
    <source>
        <dbReference type="ARBA" id="ARBA00022525"/>
    </source>
</evidence>
<dbReference type="PANTHER" id="PTHR46513:SF13">
    <property type="entry name" value="EGF-LIKE DOMAIN-CONTAINING PROTEIN"/>
    <property type="match status" value="1"/>
</dbReference>
<organism evidence="16 17">
    <name type="scientific">Dendroctonus ponderosae</name>
    <name type="common">Mountain pine beetle</name>
    <dbReference type="NCBI Taxonomy" id="77166"/>
    <lineage>
        <taxon>Eukaryota</taxon>
        <taxon>Metazoa</taxon>
        <taxon>Ecdysozoa</taxon>
        <taxon>Arthropoda</taxon>
        <taxon>Hexapoda</taxon>
        <taxon>Insecta</taxon>
        <taxon>Pterygota</taxon>
        <taxon>Neoptera</taxon>
        <taxon>Endopterygota</taxon>
        <taxon>Coleoptera</taxon>
        <taxon>Polyphaga</taxon>
        <taxon>Cucujiformia</taxon>
        <taxon>Curculionidae</taxon>
        <taxon>Scolytinae</taxon>
        <taxon>Dendroctonus</taxon>
    </lineage>
</organism>
<name>U4UHW1_DENPD</name>
<evidence type="ECO:0000259" key="13">
    <source>
        <dbReference type="PROSITE" id="PS50026"/>
    </source>
</evidence>
<dbReference type="Gene3D" id="2.120.10.30">
    <property type="entry name" value="TolB, C-terminal domain"/>
    <property type="match status" value="1"/>
</dbReference>
<gene>
    <name evidence="16" type="ORF">D910_09251</name>
</gene>
<feature type="domain" description="EGF-like" evidence="13">
    <location>
        <begin position="599"/>
        <end position="640"/>
    </location>
</feature>
<keyword evidence="5 12" id="KW-0732">Signal</keyword>
<dbReference type="PROSITE" id="PS01186">
    <property type="entry name" value="EGF_2"/>
    <property type="match status" value="5"/>
</dbReference>
<keyword evidence="2" id="KW-0964">Secreted</keyword>
<dbReference type="GO" id="GO:0017147">
    <property type="term" value="F:Wnt-protein binding"/>
    <property type="evidence" value="ECO:0007669"/>
    <property type="project" value="TreeGrafter"/>
</dbReference>
<evidence type="ECO:0008006" key="18">
    <source>
        <dbReference type="Google" id="ProtNLM"/>
    </source>
</evidence>
<feature type="repeat" description="LDL-receptor class B" evidence="11">
    <location>
        <begin position="1103"/>
        <end position="1145"/>
    </location>
</feature>
<dbReference type="PROSITE" id="PS50026">
    <property type="entry name" value="EGF_3"/>
    <property type="match status" value="6"/>
</dbReference>
<protein>
    <recommendedName>
        <fullName evidence="18">Nidogen</fullName>
    </recommendedName>
</protein>
<dbReference type="GO" id="GO:0007160">
    <property type="term" value="P:cell-matrix adhesion"/>
    <property type="evidence" value="ECO:0007669"/>
    <property type="project" value="InterPro"/>
</dbReference>
<evidence type="ECO:0000256" key="6">
    <source>
        <dbReference type="ARBA" id="ARBA00022737"/>
    </source>
</evidence>
<feature type="repeat" description="LDL-receptor class B" evidence="11">
    <location>
        <begin position="1146"/>
        <end position="1191"/>
    </location>
</feature>
<dbReference type="SMART" id="SM00181">
    <property type="entry name" value="EGF"/>
    <property type="match status" value="9"/>
</dbReference>
<dbReference type="InterPro" id="IPR011042">
    <property type="entry name" value="6-blade_b-propeller_TolB-like"/>
</dbReference>
<dbReference type="SMART" id="SM00682">
    <property type="entry name" value="G2F"/>
    <property type="match status" value="1"/>
</dbReference>
<evidence type="ECO:0000256" key="3">
    <source>
        <dbReference type="ARBA" id="ARBA00022530"/>
    </source>
</evidence>
<feature type="domain" description="EGF-like" evidence="13">
    <location>
        <begin position="967"/>
        <end position="1008"/>
    </location>
</feature>
<dbReference type="Gene3D" id="2.10.25.10">
    <property type="entry name" value="Laminin"/>
    <property type="match status" value="7"/>
</dbReference>
<dbReference type="SUPFAM" id="SSF54511">
    <property type="entry name" value="GFP-like"/>
    <property type="match status" value="1"/>
</dbReference>
<dbReference type="Pfam" id="PF06119">
    <property type="entry name" value="NIDO"/>
    <property type="match status" value="1"/>
</dbReference>
<evidence type="ECO:0000256" key="10">
    <source>
        <dbReference type="PROSITE-ProRule" id="PRU00076"/>
    </source>
</evidence>
<feature type="domain" description="EGF-like" evidence="13">
    <location>
        <begin position="798"/>
        <end position="839"/>
    </location>
</feature>
<dbReference type="SUPFAM" id="SSF63825">
    <property type="entry name" value="YWTD domain"/>
    <property type="match status" value="1"/>
</dbReference>
<keyword evidence="4 10" id="KW-0245">EGF-like domain</keyword>
<comment type="caution">
    <text evidence="10">Lacks conserved residue(s) required for the propagation of feature annotation.</text>
</comment>
<feature type="chain" id="PRO_5004656174" description="Nidogen" evidence="12">
    <location>
        <begin position="19"/>
        <end position="1323"/>
    </location>
</feature>
<evidence type="ECO:0000256" key="5">
    <source>
        <dbReference type="ARBA" id="ARBA00022729"/>
    </source>
</evidence>
<dbReference type="InterPro" id="IPR000742">
    <property type="entry name" value="EGF"/>
</dbReference>
<dbReference type="PROSITE" id="PS51220">
    <property type="entry name" value="NIDO"/>
    <property type="match status" value="1"/>
</dbReference>
<dbReference type="SMART" id="SM00135">
    <property type="entry name" value="LY"/>
    <property type="match status" value="5"/>
</dbReference>
<feature type="domain" description="NIDO" evidence="15">
    <location>
        <begin position="93"/>
        <end position="243"/>
    </location>
</feature>
<feature type="disulfide bond" evidence="10">
    <location>
        <begin position="609"/>
        <end position="626"/>
    </location>
</feature>
<accession>U4UHW1</accession>
<dbReference type="GO" id="GO:0042813">
    <property type="term" value="F:Wnt receptor activity"/>
    <property type="evidence" value="ECO:0007669"/>
    <property type="project" value="TreeGrafter"/>
</dbReference>
<dbReference type="PROSITE" id="PS51120">
    <property type="entry name" value="LDLRB"/>
    <property type="match status" value="3"/>
</dbReference>
<feature type="domain" description="Nidogen G2 beta-barrel" evidence="14">
    <location>
        <begin position="303"/>
        <end position="529"/>
    </location>
</feature>
<feature type="repeat" description="LDL-receptor class B" evidence="11">
    <location>
        <begin position="1060"/>
        <end position="1102"/>
    </location>
</feature>
<dbReference type="InterPro" id="IPR024731">
    <property type="entry name" value="NELL2-like_EGF"/>
</dbReference>
<keyword evidence="7" id="KW-0106">Calcium</keyword>
<dbReference type="CDD" id="cd00054">
    <property type="entry name" value="EGF_CA"/>
    <property type="match status" value="1"/>
</dbReference>
<feature type="domain" description="EGF-like" evidence="13">
    <location>
        <begin position="882"/>
        <end position="923"/>
    </location>
</feature>
<keyword evidence="3" id="KW-0272">Extracellular matrix</keyword>
<feature type="signal peptide" evidence="12">
    <location>
        <begin position="1"/>
        <end position="18"/>
    </location>
</feature>
<dbReference type="PROSITE" id="PS50993">
    <property type="entry name" value="NIDOGEN_G2"/>
    <property type="match status" value="1"/>
</dbReference>
<dbReference type="InterPro" id="IPR050778">
    <property type="entry name" value="Cueball_EGF_LRP_Nidogen"/>
</dbReference>
<dbReference type="Pfam" id="PF12947">
    <property type="entry name" value="EGF_3"/>
    <property type="match status" value="2"/>
</dbReference>
<evidence type="ECO:0000259" key="14">
    <source>
        <dbReference type="PROSITE" id="PS50993"/>
    </source>
</evidence>
<evidence type="ECO:0000313" key="16">
    <source>
        <dbReference type="EMBL" id="ERL91928.1"/>
    </source>
</evidence>
<dbReference type="CDD" id="cd00255">
    <property type="entry name" value="nidG2"/>
    <property type="match status" value="1"/>
</dbReference>
<dbReference type="Gene3D" id="2.40.155.10">
    <property type="entry name" value="Green fluorescent protein"/>
    <property type="match status" value="1"/>
</dbReference>
<evidence type="ECO:0000256" key="7">
    <source>
        <dbReference type="ARBA" id="ARBA00022837"/>
    </source>
</evidence>
<feature type="disulfide bond" evidence="10">
    <location>
        <begin position="891"/>
        <end position="908"/>
    </location>
</feature>
<dbReference type="CDD" id="cd00053">
    <property type="entry name" value="EGF"/>
    <property type="match status" value="1"/>
</dbReference>
<evidence type="ECO:0000256" key="12">
    <source>
        <dbReference type="SAM" id="SignalP"/>
    </source>
</evidence>
<comment type="subcellular location">
    <subcellularLocation>
        <location evidence="1">Secreted</location>
        <location evidence="1">Extracellular space</location>
        <location evidence="1">Extracellular matrix</location>
    </subcellularLocation>
</comment>
<sequence length="1323" mass="146831">MRLKLCGLLCTFWASVAAIPAGLLYDFEVPEVQQLPRENDVSSDEIPLQVAVKFYGLPYKSIYVNSNGFLSFQTEIPHFINMEFPLDYPIIAPFYSNVDTSAAGTVSYYETQNPHLLNRATENVHENFLDDVDFEARSLFIATWNRVGYFNQQSDKLNTYQVVLISDGSSSYAEFLYPQDGLQWIQGTGDESGLPDARAQVGFLSPDGKKHTLPGSATEQVSNLEKWSNIGLTGQFLYKISGKEIVEPDQQEQKSNQGYPATCAEVPTACHSQGTCIDYKEGFCCACNPSFVGNGKFCVKEGAPLRVNGKVNGKLNGERLENLDLQSYVVTVDGRAYTAISKIPESIGADIQTLQVLGSVIGYLFAHPVRGAINGFQRTGGLFNHTSTVTFLNTSQVVQVNQKFLGLDVFDHLKLEINVQGDIPTLPIDARVVIDEYQEQYTQTGKGLIQMTSERPYIFNAADGREITNVFRVEQTFKFNSCPFENETIGESWTLKVGRNFISYESREQIIRFGISNKITPIGDYDPCIEGRQTCGPNSACVVDGSFFDCICNPGYQRIYSAEEQVCADVNECQTNHECDRHAQCFNTVGDGYNCQPVPNQGCDVSNNCSPYAICSIYPGSEEYSCSCHPGFEGDGYQCIPIPVTSTEAPKELTTGSVRPICQSDYCYCPEGFVMDEEASCKPYTESKQPSYAGKSKTSRIWLLDSEEDEPEVQCYNASLCFCPFGYAYSESRKTCAVNQPPGKLANGVKGFSPIKHDCRNQQNCDFNARCDFSTVLQAHVCTCNEGYEGDGFTCHEEQQSCNEQESCHANASCTYYDSIGKSICVCKPGFAGNGYSCSSSASCSSHSDCTQTEECAYQNGRNECVCREGHVRDSQHICVPTDGSCGGGTCVSNAECVFDEDYQTYYCTCKDGFIGDGITECRERPIGCDTLNNCGLHATCRYEEEAQMYMCRCNHGFFGDGFQCSVEKNCLVDRTMCDPNAQCLTDAGRSYYCQCNLGFVGDGSICREVSRSDGNFLLLNQGWATHKIPIEATRMNPGKPIQIKTYQTAVGLDIDCMEGRVYWSDISLHAIRSSSYNGSDNKDFLAEGIHSPEGLAVDWVSRNIYWTDSTSRTIEVANLDSKRRRELFKTGLVNPRGIAVHLQRGKLFWSDWDRRYPKIEWSNADGSDRRIFLDGPDVSLPNALAIDYDTDQLCYSDAGTKKIECVQIDTRQVQTIAINCTYPFGITVTDRLVYWSDWISKKIERVDKFTLARLPSLNIPAGGSGNKLFGLVAVPNRCPNLTNLCQHSRCPDEHICLPDGKGSKSCLCSRRTDVQEDPSCTI</sequence>
<dbReference type="InterPro" id="IPR003886">
    <property type="entry name" value="NIDO_dom"/>
</dbReference>
<dbReference type="InterPro" id="IPR006605">
    <property type="entry name" value="G2_nidogen/fibulin_G2F"/>
</dbReference>
<dbReference type="InterPro" id="IPR009017">
    <property type="entry name" value="GFP"/>
</dbReference>
<evidence type="ECO:0000259" key="15">
    <source>
        <dbReference type="PROSITE" id="PS51220"/>
    </source>
</evidence>
<dbReference type="InterPro" id="IPR000033">
    <property type="entry name" value="LDLR_classB_rpt"/>
</dbReference>
<feature type="domain" description="EGF-like" evidence="13">
    <location>
        <begin position="524"/>
        <end position="562"/>
    </location>
</feature>
<evidence type="ECO:0000256" key="1">
    <source>
        <dbReference type="ARBA" id="ARBA00004498"/>
    </source>
</evidence>
<evidence type="ECO:0000256" key="4">
    <source>
        <dbReference type="ARBA" id="ARBA00022536"/>
    </source>
</evidence>
<dbReference type="FunFam" id="2.120.10.30:FF:000241">
    <property type="entry name" value="Low-density lipoprotein receptor-related protein 6"/>
    <property type="match status" value="1"/>
</dbReference>
<evidence type="ECO:0000256" key="9">
    <source>
        <dbReference type="ARBA" id="ARBA00023180"/>
    </source>
</evidence>
<dbReference type="GO" id="GO:0060070">
    <property type="term" value="P:canonical Wnt signaling pathway"/>
    <property type="evidence" value="ECO:0007669"/>
    <property type="project" value="TreeGrafter"/>
</dbReference>
<dbReference type="SMART" id="SM00539">
    <property type="entry name" value="NIDO"/>
    <property type="match status" value="1"/>
</dbReference>
<dbReference type="STRING" id="77166.U4UHW1"/>
<dbReference type="PANTHER" id="PTHR46513">
    <property type="entry name" value="VITELLOGENIN RECEPTOR-LIKE PROTEIN-RELATED-RELATED"/>
    <property type="match status" value="1"/>
</dbReference>
<dbReference type="Pfam" id="PF07474">
    <property type="entry name" value="G2F"/>
    <property type="match status" value="1"/>
</dbReference>
<keyword evidence="9" id="KW-0325">Glycoprotein</keyword>
<feature type="domain" description="EGF-like" evidence="13">
    <location>
        <begin position="925"/>
        <end position="964"/>
    </location>
</feature>
<dbReference type="GO" id="GO:0005886">
    <property type="term" value="C:plasma membrane"/>
    <property type="evidence" value="ECO:0007669"/>
    <property type="project" value="TreeGrafter"/>
</dbReference>
<evidence type="ECO:0000313" key="17">
    <source>
        <dbReference type="Proteomes" id="UP000030742"/>
    </source>
</evidence>
<dbReference type="EMBL" id="KB632308">
    <property type="protein sequence ID" value="ERL91928.1"/>
    <property type="molecule type" value="Genomic_DNA"/>
</dbReference>
<evidence type="ECO:0000256" key="8">
    <source>
        <dbReference type="ARBA" id="ARBA00023157"/>
    </source>
</evidence>
<keyword evidence="6" id="KW-0677">Repeat</keyword>
<keyword evidence="8 10" id="KW-1015">Disulfide bond</keyword>